<keyword evidence="1" id="KW-0378">Hydrolase</keyword>
<accession>A0ACB8AQL0</accession>
<dbReference type="EMBL" id="MU267599">
    <property type="protein sequence ID" value="KAH7915500.1"/>
    <property type="molecule type" value="Genomic_DNA"/>
</dbReference>
<keyword evidence="2" id="KW-1185">Reference proteome</keyword>
<comment type="caution">
    <text evidence="1">The sequence shown here is derived from an EMBL/GenBank/DDBJ whole genome shotgun (WGS) entry which is preliminary data.</text>
</comment>
<name>A0ACB8AQL0_9AGAM</name>
<proteinExistence type="predicted"/>
<organism evidence="1 2">
    <name type="scientific">Hygrophoropsis aurantiaca</name>
    <dbReference type="NCBI Taxonomy" id="72124"/>
    <lineage>
        <taxon>Eukaryota</taxon>
        <taxon>Fungi</taxon>
        <taxon>Dikarya</taxon>
        <taxon>Basidiomycota</taxon>
        <taxon>Agaricomycotina</taxon>
        <taxon>Agaricomycetes</taxon>
        <taxon>Agaricomycetidae</taxon>
        <taxon>Boletales</taxon>
        <taxon>Coniophorineae</taxon>
        <taxon>Hygrophoropsidaceae</taxon>
        <taxon>Hygrophoropsis</taxon>
    </lineage>
</organism>
<evidence type="ECO:0000313" key="1">
    <source>
        <dbReference type="EMBL" id="KAH7915500.1"/>
    </source>
</evidence>
<protein>
    <submittedName>
        <fullName evidence="1">Alpha/Beta hydrolase protein</fullName>
    </submittedName>
</protein>
<sequence length="249" mass="26959">MSGSGLSATVWGSPTATKHAILLHGIIASSQTWWRVGPALAEQGYLVTAPDLLGHGTARRGGADQDYKIAALAEEVLPFFTTGPKYDLVIAHSLGCLVVLHLLSHLSSKPTRVIFVDPPLYQTRETAEKKAEQFADEATNVKSIEAYMAANPRWKREDAACKVFAAEMCDAAAARGILMQNIPWDFGHLLSNIPASVDLTIQAADPSLDPCFRVEEAADYPRVKTQVIRGCKHSIQREAPEVVLEAALA</sequence>
<evidence type="ECO:0000313" key="2">
    <source>
        <dbReference type="Proteomes" id="UP000790377"/>
    </source>
</evidence>
<reference evidence="1" key="1">
    <citation type="journal article" date="2021" name="New Phytol.">
        <title>Evolutionary innovations through gain and loss of genes in the ectomycorrhizal Boletales.</title>
        <authorList>
            <person name="Wu G."/>
            <person name="Miyauchi S."/>
            <person name="Morin E."/>
            <person name="Kuo A."/>
            <person name="Drula E."/>
            <person name="Varga T."/>
            <person name="Kohler A."/>
            <person name="Feng B."/>
            <person name="Cao Y."/>
            <person name="Lipzen A."/>
            <person name="Daum C."/>
            <person name="Hundley H."/>
            <person name="Pangilinan J."/>
            <person name="Johnson J."/>
            <person name="Barry K."/>
            <person name="LaButti K."/>
            <person name="Ng V."/>
            <person name="Ahrendt S."/>
            <person name="Min B."/>
            <person name="Choi I.G."/>
            <person name="Park H."/>
            <person name="Plett J.M."/>
            <person name="Magnuson J."/>
            <person name="Spatafora J.W."/>
            <person name="Nagy L.G."/>
            <person name="Henrissat B."/>
            <person name="Grigoriev I.V."/>
            <person name="Yang Z.L."/>
            <person name="Xu J."/>
            <person name="Martin F.M."/>
        </authorList>
    </citation>
    <scope>NUCLEOTIDE SEQUENCE</scope>
    <source>
        <strain evidence="1">ATCC 28755</strain>
    </source>
</reference>
<dbReference type="Proteomes" id="UP000790377">
    <property type="component" value="Unassembled WGS sequence"/>
</dbReference>
<gene>
    <name evidence="1" type="ORF">BJ138DRAFT_54490</name>
</gene>